<evidence type="ECO:0007829" key="16">
    <source>
        <dbReference type="PDB" id="8HSO"/>
    </source>
</evidence>
<dbReference type="PDB" id="6ILF">
    <property type="method" value="X-ray"/>
    <property type="resolution" value="2.70 A"/>
    <property type="chains" value="B=187-281"/>
</dbReference>
<dbReference type="GO" id="GO:0042612">
    <property type="term" value="C:MHC class I protein complex"/>
    <property type="evidence" value="ECO:0007669"/>
    <property type="project" value="UniProtKB-KW"/>
</dbReference>
<evidence type="ECO:0000256" key="4">
    <source>
        <dbReference type="ARBA" id="ARBA00022451"/>
    </source>
</evidence>
<dbReference type="PDB" id="6J2D">
    <property type="method" value="X-ray"/>
    <property type="resolution" value="2.31 A"/>
    <property type="chains" value="B=187-278"/>
</dbReference>
<dbReference type="InterPro" id="IPR015707">
    <property type="entry name" value="B2Microglobulin"/>
</dbReference>
<evidence type="ECO:0000256" key="3">
    <source>
        <dbReference type="ARBA" id="ARBA00018767"/>
    </source>
</evidence>
<protein>
    <recommendedName>
        <fullName evidence="3">Beta-2-microglobulin</fullName>
    </recommendedName>
</protein>
<dbReference type="STRING" id="9402.L5K3Y9"/>
<dbReference type="PANTHER" id="PTHR19944:SF62">
    <property type="entry name" value="BETA-2-MICROGLOBULIN"/>
    <property type="match status" value="1"/>
</dbReference>
<feature type="disulfide bond" evidence="11 12">
    <location>
        <begin position="208"/>
        <end position="262"/>
    </location>
</feature>
<evidence type="ECO:0000256" key="7">
    <source>
        <dbReference type="ARBA" id="ARBA00023319"/>
    </source>
</evidence>
<dbReference type="InterPro" id="IPR036179">
    <property type="entry name" value="Ig-like_dom_sf"/>
</dbReference>
<keyword evidence="10" id="KW-1185">Reference proteome</keyword>
<dbReference type="PDB" id="6ILC">
    <property type="method" value="X-ray"/>
    <property type="resolution" value="2.20 A"/>
    <property type="chains" value="B=187-281"/>
</dbReference>
<dbReference type="GO" id="GO:0010038">
    <property type="term" value="P:response to metal ion"/>
    <property type="evidence" value="ECO:0007669"/>
    <property type="project" value="UniProtKB-ARBA"/>
</dbReference>
<dbReference type="GO" id="GO:0005576">
    <property type="term" value="C:extracellular region"/>
    <property type="evidence" value="ECO:0007669"/>
    <property type="project" value="UniProtKB-SubCell"/>
</dbReference>
<dbReference type="SUPFAM" id="SSF50249">
    <property type="entry name" value="Nucleic acid-binding proteins"/>
    <property type="match status" value="1"/>
</dbReference>
<sequence length="331" mass="37150">MDVHQWVDTDDTSGENPVVPPETYVKMAGHLSSFQNNKSLIAFKIMPLEDMNEFTAHILEVVNAHMTLSKANSQPSAGRAPISNPGMGEAGNSGRNSFMPVNGLTVAQNQDLWLPVRNWRGRSVGGSQRRGVGGCEWVETRHLDFASNTPRGKSVRVDSAFLGTEGFRLRHSASLFTCPSGLLRKCTPKIQVYSRHPAENGKPNYLNCYVYGFHPPQIEIDLLKNGQKMKTEQSDLSFSKDWSFYLLVHTDFTPSTVDEYSCRVNHSSLAAPHMVKWDSANNPQYVEDINQSSISAGREESYGVTFPSLVEWHEEGVWPQLWLCQHHWPSK</sequence>
<dbReference type="EMBL" id="KB031042">
    <property type="protein sequence ID" value="ELK05466.1"/>
    <property type="molecule type" value="Genomic_DNA"/>
</dbReference>
<dbReference type="PDB" id="6K7U">
    <property type="method" value="X-ray"/>
    <property type="resolution" value="1.60 A"/>
    <property type="chains" value="B=187-281"/>
</dbReference>
<dbReference type="eggNOG" id="ENOG502S8GM">
    <property type="taxonomic scope" value="Eukaryota"/>
</dbReference>
<evidence type="ECO:0000256" key="5">
    <source>
        <dbReference type="ARBA" id="ARBA00022525"/>
    </source>
</evidence>
<accession>L5K3Y9</accession>
<name>L5K3Y9_PTEAL</name>
<feature type="domain" description="Ig-like" evidence="8">
    <location>
        <begin position="188"/>
        <end position="268"/>
    </location>
</feature>
<dbReference type="InterPro" id="IPR050160">
    <property type="entry name" value="MHC/Immunoglobulin"/>
</dbReference>
<evidence type="ECO:0007829" key="13">
    <source>
        <dbReference type="PDB" id="6J2D"/>
    </source>
</evidence>
<dbReference type="SMART" id="SM00407">
    <property type="entry name" value="IGc1"/>
    <property type="match status" value="1"/>
</dbReference>
<dbReference type="GO" id="GO:0006955">
    <property type="term" value="P:immune response"/>
    <property type="evidence" value="ECO:0007669"/>
    <property type="project" value="InterPro"/>
</dbReference>
<dbReference type="GO" id="GO:0002474">
    <property type="term" value="P:antigen processing and presentation of peptide antigen via MHC class I"/>
    <property type="evidence" value="ECO:0007669"/>
    <property type="project" value="UniProtKB-KW"/>
</dbReference>
<dbReference type="PANTHER" id="PTHR19944">
    <property type="entry name" value="MHC CLASS II-RELATED"/>
    <property type="match status" value="1"/>
</dbReference>
<dbReference type="PDBsum" id="6ILC"/>
<dbReference type="InterPro" id="IPR003006">
    <property type="entry name" value="Ig/MHC_CS"/>
</dbReference>
<dbReference type="PDBsum" id="6K7U"/>
<dbReference type="InterPro" id="IPR003597">
    <property type="entry name" value="Ig_C1-set"/>
</dbReference>
<dbReference type="CDD" id="cd05770">
    <property type="entry name" value="IgC1_beta2m"/>
    <property type="match status" value="1"/>
</dbReference>
<dbReference type="Gene3D" id="2.40.50.140">
    <property type="entry name" value="Nucleic acid-binding proteins"/>
    <property type="match status" value="1"/>
</dbReference>
<dbReference type="Gene3D" id="2.60.40.10">
    <property type="entry name" value="Immunoglobulins"/>
    <property type="match status" value="1"/>
</dbReference>
<comment type="subcellular location">
    <subcellularLocation>
        <location evidence="1">Secreted</location>
    </subcellularLocation>
</comment>
<dbReference type="PDB" id="8HSO">
    <property type="method" value="X-ray"/>
    <property type="resolution" value="2.10 A"/>
    <property type="chains" value="B=187-278"/>
</dbReference>
<evidence type="ECO:0007829" key="12">
    <source>
        <dbReference type="PDB" id="6ILE"/>
    </source>
</evidence>
<proteinExistence type="evidence at protein level"/>
<reference evidence="13 14" key="3">
    <citation type="journal article" date="2019" name="PLoS Biol.">
        <title>Peptide presentation by bat MHC class I provides new insight into the antiviral immunity of bats.</title>
        <authorList>
            <person name="Lu D."/>
            <person name="Liu K."/>
            <person name="Zhang D."/>
            <person name="Yue C."/>
            <person name="Lu Q."/>
            <person name="Cheng H."/>
            <person name="Wang L."/>
            <person name="Chai Y."/>
            <person name="Qi J."/>
            <person name="Wang L.F."/>
            <person name="Gao G.F."/>
            <person name="Liu W.J."/>
        </authorList>
    </citation>
    <scope>X-RAY CRYSTALLOGRAPHY (1.90 ANGSTROMS) OF 187-278</scope>
    <scope>DISULFIDE BONDS</scope>
</reference>
<reference evidence="10" key="1">
    <citation type="journal article" date="2013" name="Science">
        <title>Comparative analysis of bat genomes provides insight into the evolution of flight and immunity.</title>
        <authorList>
            <person name="Zhang G."/>
            <person name="Cowled C."/>
            <person name="Shi Z."/>
            <person name="Huang Z."/>
            <person name="Bishop-Lilly K.A."/>
            <person name="Fang X."/>
            <person name="Wynne J.W."/>
            <person name="Xiong Z."/>
            <person name="Baker M.L."/>
            <person name="Zhao W."/>
            <person name="Tachedjian M."/>
            <person name="Zhu Y."/>
            <person name="Zhou P."/>
            <person name="Jiang X."/>
            <person name="Ng J."/>
            <person name="Yang L."/>
            <person name="Wu L."/>
            <person name="Xiao J."/>
            <person name="Feng Y."/>
            <person name="Chen Y."/>
            <person name="Sun X."/>
            <person name="Zhang Y."/>
            <person name="Marsh G.A."/>
            <person name="Crameri G."/>
            <person name="Broder C.C."/>
            <person name="Frey K.G."/>
            <person name="Wang L.F."/>
            <person name="Wang J."/>
        </authorList>
    </citation>
    <scope>NUCLEOTIDE SEQUENCE [LARGE SCALE GENOMIC DNA]</scope>
</reference>
<keyword evidence="11 12" id="KW-0002">3D-structure</keyword>
<dbReference type="InterPro" id="IPR012340">
    <property type="entry name" value="NA-bd_OB-fold"/>
</dbReference>
<dbReference type="AlphaFoldDB" id="L5K3Y9"/>
<evidence type="ECO:0007829" key="14">
    <source>
        <dbReference type="PDB" id="6J2F"/>
    </source>
</evidence>
<dbReference type="InterPro" id="IPR013783">
    <property type="entry name" value="Ig-like_fold"/>
</dbReference>
<dbReference type="PDBsum" id="6ILG"/>
<dbReference type="PDB" id="8HT1">
    <property type="method" value="X-ray"/>
    <property type="resolution" value="2.40 A"/>
    <property type="chains" value="B=187-278"/>
</dbReference>
<dbReference type="SMR" id="L5K3Y9"/>
<keyword evidence="4" id="KW-0490">MHC I</keyword>
<reference evidence="11 12" key="2">
    <citation type="journal article" date="2019" name="J. Immunol.">
        <title>Structure and Peptidome of the Bat MHC Class I Molecule Reveal a Novel Mechanism Leading to High-Affinity Peptide Binding.</title>
        <authorList>
            <person name="Qu Z."/>
            <person name="Li Z."/>
            <person name="Ma L."/>
            <person name="Wei X."/>
            <person name="Zhang L."/>
            <person name="Liang R."/>
            <person name="Meng G."/>
            <person name="Zhang N."/>
            <person name="Xia C."/>
        </authorList>
    </citation>
    <scope>X-RAY CRYSTALLOGRAPHY (2.20 ANGSTROMS) OF 187-281</scope>
    <scope>DISULFIDE BONDS</scope>
</reference>
<dbReference type="FunFam" id="2.60.40.10:FF:001005">
    <property type="entry name" value="Beta-2-microglobulin"/>
    <property type="match status" value="1"/>
</dbReference>
<dbReference type="PDB" id="6ILE">
    <property type="method" value="X-ray"/>
    <property type="resolution" value="2.90 A"/>
    <property type="chains" value="B=187-281"/>
</dbReference>
<keyword evidence="7" id="KW-0393">Immunoglobulin domain</keyword>
<dbReference type="PROSITE" id="PS50835">
    <property type="entry name" value="IG_LIKE"/>
    <property type="match status" value="1"/>
</dbReference>
<dbReference type="PDB" id="8HSM">
    <property type="method" value="X-ray"/>
    <property type="resolution" value="2.20 A"/>
    <property type="chains" value="B=187-278"/>
</dbReference>
<dbReference type="Proteomes" id="UP000010552">
    <property type="component" value="Unassembled WGS sequence"/>
</dbReference>
<dbReference type="Pfam" id="PF07654">
    <property type="entry name" value="C1-set"/>
    <property type="match status" value="1"/>
</dbReference>
<evidence type="ECO:0000313" key="10">
    <source>
        <dbReference type="Proteomes" id="UP000010552"/>
    </source>
</evidence>
<evidence type="ECO:0000256" key="2">
    <source>
        <dbReference type="ARBA" id="ARBA00009564"/>
    </source>
</evidence>
<dbReference type="InterPro" id="IPR007110">
    <property type="entry name" value="Ig-like_dom"/>
</dbReference>
<keyword evidence="5" id="KW-0964">Secreted</keyword>
<dbReference type="SUPFAM" id="SSF48726">
    <property type="entry name" value="Immunoglobulin"/>
    <property type="match status" value="1"/>
</dbReference>
<dbReference type="InParanoid" id="L5K3Y9"/>
<evidence type="ECO:0000259" key="8">
    <source>
        <dbReference type="PROSITE" id="PS50835"/>
    </source>
</evidence>
<dbReference type="PDBsum" id="6J2D"/>
<dbReference type="PDB" id="6ILG">
    <property type="method" value="X-ray"/>
    <property type="resolution" value="2.60 A"/>
    <property type="chains" value="B=187-281"/>
</dbReference>
<dbReference type="PDBsum" id="6ILE"/>
<gene>
    <name evidence="9" type="ORF">PAL_GLEAN10023531</name>
</gene>
<dbReference type="PDB" id="8HT9">
    <property type="method" value="X-ray"/>
    <property type="resolution" value="2.20 A"/>
    <property type="chains" value="B=187-278"/>
</dbReference>
<dbReference type="PDBsum" id="6J2F"/>
<dbReference type="PDBsum" id="6ILF"/>
<evidence type="ECO:0007829" key="11">
    <source>
        <dbReference type="PDB" id="6ILC"/>
    </source>
</evidence>
<keyword evidence="6" id="KW-0391">Immunity</keyword>
<reference evidence="15 16" key="4">
    <citation type="journal article" date="2024" name="Commun. Biol.">
        <title>Amino acid insertion in Bat MHC-I enhances complex stability and augments peptide presentation.</title>
        <authorList>
            <person name="Wang S."/>
            <person name="Zheng L."/>
            <person name="Wei X."/>
            <person name="Qu Z."/>
            <person name="Du L."/>
            <person name="Wang S."/>
            <person name="Zhang N."/>
        </authorList>
    </citation>
    <scope>X-RAY CRYSTALLOGRAPHY (2.03 ANGSTROMS) OF 187-278</scope>
    <scope>DISULFIDE BONDS</scope>
</reference>
<evidence type="ECO:0000313" key="9">
    <source>
        <dbReference type="EMBL" id="ELK05466.1"/>
    </source>
</evidence>
<organism evidence="9 10">
    <name type="scientific">Pteropus alecto</name>
    <name type="common">Black flying fox</name>
    <dbReference type="NCBI Taxonomy" id="9402"/>
    <lineage>
        <taxon>Eukaryota</taxon>
        <taxon>Metazoa</taxon>
        <taxon>Chordata</taxon>
        <taxon>Craniata</taxon>
        <taxon>Vertebrata</taxon>
        <taxon>Euteleostomi</taxon>
        <taxon>Mammalia</taxon>
        <taxon>Eutheria</taxon>
        <taxon>Laurasiatheria</taxon>
        <taxon>Chiroptera</taxon>
        <taxon>Yinpterochiroptera</taxon>
        <taxon>Pteropodoidea</taxon>
        <taxon>Pteropodidae</taxon>
        <taxon>Pteropodinae</taxon>
        <taxon>Pteropus</taxon>
    </lineage>
</organism>
<evidence type="ECO:0000256" key="6">
    <source>
        <dbReference type="ARBA" id="ARBA00022859"/>
    </source>
</evidence>
<evidence type="ECO:0007829" key="15">
    <source>
        <dbReference type="PDB" id="8HSM"/>
    </source>
</evidence>
<dbReference type="PDB" id="6J2F">
    <property type="method" value="X-ray"/>
    <property type="resolution" value="1.90 A"/>
    <property type="chains" value="B/E=187-278"/>
</dbReference>
<dbReference type="PDB" id="8HSW">
    <property type="method" value="X-ray"/>
    <property type="resolution" value="2.03 A"/>
    <property type="chains" value="B=187-278"/>
</dbReference>
<evidence type="ECO:0000256" key="1">
    <source>
        <dbReference type="ARBA" id="ARBA00004613"/>
    </source>
</evidence>
<comment type="similarity">
    <text evidence="2">Belongs to the beta-2-microglobulin family.</text>
</comment>
<dbReference type="CDD" id="cd04478">
    <property type="entry name" value="RPA2_DBD_D"/>
    <property type="match status" value="1"/>
</dbReference>
<dbReference type="PROSITE" id="PS00290">
    <property type="entry name" value="IG_MHC"/>
    <property type="match status" value="1"/>
</dbReference>